<evidence type="ECO:0000256" key="3">
    <source>
        <dbReference type="ARBA" id="ARBA00023242"/>
    </source>
</evidence>
<dbReference type="EMBL" id="CACVBM020000555">
    <property type="protein sequence ID" value="CAA7020831.1"/>
    <property type="molecule type" value="Genomic_DNA"/>
</dbReference>
<dbReference type="SUPFAM" id="SSF47762">
    <property type="entry name" value="PAH2 domain"/>
    <property type="match status" value="1"/>
</dbReference>
<protein>
    <submittedName>
        <fullName evidence="6">Uncharacterized protein</fullName>
    </submittedName>
</protein>
<accession>A0A6D2I1N7</accession>
<evidence type="ECO:0000256" key="2">
    <source>
        <dbReference type="ARBA" id="ARBA00022491"/>
    </source>
</evidence>
<dbReference type="InterPro" id="IPR003822">
    <property type="entry name" value="PAH"/>
</dbReference>
<evidence type="ECO:0000313" key="7">
    <source>
        <dbReference type="Proteomes" id="UP000467841"/>
    </source>
</evidence>
<dbReference type="InterPro" id="IPR036600">
    <property type="entry name" value="PAH_sf"/>
</dbReference>
<proteinExistence type="predicted"/>
<dbReference type="PANTHER" id="PTHR12346:SF0">
    <property type="entry name" value="SIN3A, ISOFORM G"/>
    <property type="match status" value="1"/>
</dbReference>
<keyword evidence="2" id="KW-0678">Repressor</keyword>
<dbReference type="GO" id="GO:0000785">
    <property type="term" value="C:chromatin"/>
    <property type="evidence" value="ECO:0007669"/>
    <property type="project" value="TreeGrafter"/>
</dbReference>
<keyword evidence="3 4" id="KW-0539">Nucleus</keyword>
<dbReference type="InterPro" id="IPR039774">
    <property type="entry name" value="Sin3-like"/>
</dbReference>
<comment type="caution">
    <text evidence="6">The sequence shown here is derived from an EMBL/GenBank/DDBJ whole genome shotgun (WGS) entry which is preliminary data.</text>
</comment>
<name>A0A6D2I1N7_9BRAS</name>
<evidence type="ECO:0000256" key="4">
    <source>
        <dbReference type="PROSITE-ProRule" id="PRU00810"/>
    </source>
</evidence>
<evidence type="ECO:0000256" key="1">
    <source>
        <dbReference type="ARBA" id="ARBA00004123"/>
    </source>
</evidence>
<sequence>MRDMNRDRANGAQNIFKKLEEFCKDYPKLLLAFSVFVKGSYRPIPIPDDEDDEGLCKFQTTQTMVGKRVAPPPSPSPSPGVTMYDALTYLYSAEEAFSDEPVKYDQFLKIMVSAQSMGDSIALAKVEKLTRDGDHRNLLIGFSVFLSDENKMTFFPSKRNRTDDESHGAEDFTNKRKTRSQILRDAIAAAQADSVL</sequence>
<evidence type="ECO:0000313" key="6">
    <source>
        <dbReference type="EMBL" id="CAA7020831.1"/>
    </source>
</evidence>
<feature type="region of interest" description="Disordered" evidence="5">
    <location>
        <begin position="156"/>
        <end position="175"/>
    </location>
</feature>
<dbReference type="OrthoDB" id="1113274at2759"/>
<dbReference type="Proteomes" id="UP000467841">
    <property type="component" value="Unassembled WGS sequence"/>
</dbReference>
<dbReference type="AlphaFoldDB" id="A0A6D2I1N7"/>
<gene>
    <name evidence="6" type="ORF">MERR_LOCUS8066</name>
</gene>
<dbReference type="GO" id="GO:0000122">
    <property type="term" value="P:negative regulation of transcription by RNA polymerase II"/>
    <property type="evidence" value="ECO:0007669"/>
    <property type="project" value="TreeGrafter"/>
</dbReference>
<comment type="subcellular location">
    <subcellularLocation>
        <location evidence="1 4">Nucleus</location>
    </subcellularLocation>
</comment>
<organism evidence="6 7">
    <name type="scientific">Microthlaspi erraticum</name>
    <dbReference type="NCBI Taxonomy" id="1685480"/>
    <lineage>
        <taxon>Eukaryota</taxon>
        <taxon>Viridiplantae</taxon>
        <taxon>Streptophyta</taxon>
        <taxon>Embryophyta</taxon>
        <taxon>Tracheophyta</taxon>
        <taxon>Spermatophyta</taxon>
        <taxon>Magnoliopsida</taxon>
        <taxon>eudicotyledons</taxon>
        <taxon>Gunneridae</taxon>
        <taxon>Pentapetalae</taxon>
        <taxon>rosids</taxon>
        <taxon>malvids</taxon>
        <taxon>Brassicales</taxon>
        <taxon>Brassicaceae</taxon>
        <taxon>Coluteocarpeae</taxon>
        <taxon>Microthlaspi</taxon>
    </lineage>
</organism>
<dbReference type="GO" id="GO:0003714">
    <property type="term" value="F:transcription corepressor activity"/>
    <property type="evidence" value="ECO:0007669"/>
    <property type="project" value="InterPro"/>
</dbReference>
<dbReference type="Gene3D" id="1.20.1160.11">
    <property type="entry name" value="Paired amphipathic helix"/>
    <property type="match status" value="1"/>
</dbReference>
<dbReference type="GO" id="GO:0000118">
    <property type="term" value="C:histone deacetylase complex"/>
    <property type="evidence" value="ECO:0007669"/>
    <property type="project" value="TreeGrafter"/>
</dbReference>
<dbReference type="PROSITE" id="PS51477">
    <property type="entry name" value="PAH"/>
    <property type="match status" value="1"/>
</dbReference>
<keyword evidence="7" id="KW-1185">Reference proteome</keyword>
<reference evidence="6" key="1">
    <citation type="submission" date="2020-01" db="EMBL/GenBank/DDBJ databases">
        <authorList>
            <person name="Mishra B."/>
        </authorList>
    </citation>
    <scope>NUCLEOTIDE SEQUENCE [LARGE SCALE GENOMIC DNA]</scope>
</reference>
<feature type="compositionally biased region" description="Basic and acidic residues" evidence="5">
    <location>
        <begin position="160"/>
        <end position="174"/>
    </location>
</feature>
<dbReference type="PANTHER" id="PTHR12346">
    <property type="entry name" value="SIN3B-RELATED"/>
    <property type="match status" value="1"/>
</dbReference>
<evidence type="ECO:0000256" key="5">
    <source>
        <dbReference type="SAM" id="MobiDB-lite"/>
    </source>
</evidence>